<dbReference type="RefSeq" id="WP_033518662.1">
    <property type="nucleotide sequence ID" value="NZ_JGYV01000005.1"/>
</dbReference>
<evidence type="ECO:0000313" key="2">
    <source>
        <dbReference type="Proteomes" id="UP000029067"/>
    </source>
</evidence>
<proteinExistence type="predicted"/>
<dbReference type="Proteomes" id="UP000029067">
    <property type="component" value="Unassembled WGS sequence"/>
</dbReference>
<protein>
    <submittedName>
        <fullName evidence="1">Uncharacterized protein</fullName>
    </submittedName>
</protein>
<dbReference type="eggNOG" id="ENOG50320BB">
    <property type="taxonomic scope" value="Bacteria"/>
</dbReference>
<sequence length="82" mass="9941">MHFFTPKRCEPTNKIMYQSKIVALRAAEDSRIERGVELWVYQCQYCNTWHLTHKDPQIHFHFNGGYTRKPTSRKKGYKPRKR</sequence>
<name>A0A087AZF3_9BIFI</name>
<keyword evidence="2" id="KW-1185">Reference proteome</keyword>
<comment type="caution">
    <text evidence="1">The sequence shown here is derived from an EMBL/GenBank/DDBJ whole genome shotgun (WGS) entry which is preliminary data.</text>
</comment>
<organism evidence="1 2">
    <name type="scientific">Bifidobacterium cuniculi</name>
    <dbReference type="NCBI Taxonomy" id="1688"/>
    <lineage>
        <taxon>Bacteria</taxon>
        <taxon>Bacillati</taxon>
        <taxon>Actinomycetota</taxon>
        <taxon>Actinomycetes</taxon>
        <taxon>Bifidobacteriales</taxon>
        <taxon>Bifidobacteriaceae</taxon>
        <taxon>Bifidobacterium</taxon>
    </lineage>
</organism>
<dbReference type="OrthoDB" id="3232804at2"/>
<evidence type="ECO:0000313" key="1">
    <source>
        <dbReference type="EMBL" id="KFI64153.1"/>
    </source>
</evidence>
<dbReference type="AlphaFoldDB" id="A0A087AZF3"/>
<accession>A0A087AZF3</accession>
<gene>
    <name evidence="1" type="ORF">BCUN_2014</name>
</gene>
<dbReference type="EMBL" id="JGYV01000005">
    <property type="protein sequence ID" value="KFI64153.1"/>
    <property type="molecule type" value="Genomic_DNA"/>
</dbReference>
<reference evidence="1 2" key="1">
    <citation type="submission" date="2014-03" db="EMBL/GenBank/DDBJ databases">
        <title>Genomics of Bifidobacteria.</title>
        <authorList>
            <person name="Ventura M."/>
            <person name="Milani C."/>
            <person name="Lugli G.A."/>
        </authorList>
    </citation>
    <scope>NUCLEOTIDE SEQUENCE [LARGE SCALE GENOMIC DNA]</scope>
    <source>
        <strain evidence="1 2">LMG 10738</strain>
    </source>
</reference>